<evidence type="ECO:0000313" key="2">
    <source>
        <dbReference type="Proteomes" id="UP000186744"/>
    </source>
</evidence>
<name>A0A1N7QS91_9FLAO</name>
<dbReference type="OrthoDB" id="1053324at2"/>
<accession>A0A1N7QS91</accession>
<evidence type="ECO:0000313" key="1">
    <source>
        <dbReference type="EMBL" id="SIT25668.1"/>
    </source>
</evidence>
<dbReference type="EMBL" id="FTOL01000015">
    <property type="protein sequence ID" value="SIT25668.1"/>
    <property type="molecule type" value="Genomic_DNA"/>
</dbReference>
<reference evidence="2" key="1">
    <citation type="submission" date="2017-01" db="EMBL/GenBank/DDBJ databases">
        <authorList>
            <person name="Varghese N."/>
            <person name="Submissions S."/>
        </authorList>
    </citation>
    <scope>NUCLEOTIDE SEQUENCE [LARGE SCALE GENOMIC DNA]</scope>
    <source>
        <strain evidence="2">DSM 18017</strain>
    </source>
</reference>
<dbReference type="Proteomes" id="UP000186744">
    <property type="component" value="Unassembled WGS sequence"/>
</dbReference>
<organism evidence="1 2">
    <name type="scientific">Chryseobacterium ureilyticum</name>
    <dbReference type="NCBI Taxonomy" id="373668"/>
    <lineage>
        <taxon>Bacteria</taxon>
        <taxon>Pseudomonadati</taxon>
        <taxon>Bacteroidota</taxon>
        <taxon>Flavobacteriia</taxon>
        <taxon>Flavobacteriales</taxon>
        <taxon>Weeksellaceae</taxon>
        <taxon>Chryseobacterium group</taxon>
        <taxon>Chryseobacterium</taxon>
    </lineage>
</organism>
<evidence type="ECO:0008006" key="3">
    <source>
        <dbReference type="Google" id="ProtNLM"/>
    </source>
</evidence>
<keyword evidence="2" id="KW-1185">Reference proteome</keyword>
<sequence length="282" mass="32536">MRSIEEIYNSLISRKETYPEISGLTILDSKSKVSIWRNILWVCAFLVWTHEQIFETHKKETAKMIEEDKAHTPRWYRKISLAFQHGFSLLTDSDKFNNIGYTDDQIEKSKIIKYCAIEELKDQSRLIIKIATESGALLQPISEEQKRAFEYYISEVRDAGVKTTVINYLPDKLQIFLKVKRDPNVIDSNGVSIVMGNEPVKEALLEFMKELPFNGELILNKLVDKLQIIEGVINPHLINVKTAWIDPNAGNYGKFENVEISTIPISGYFAIDWENSKIEYVV</sequence>
<proteinExistence type="predicted"/>
<dbReference type="AlphaFoldDB" id="A0A1N7QS91"/>
<dbReference type="RefSeq" id="WP_076554182.1">
    <property type="nucleotide sequence ID" value="NZ_FTOL01000015.1"/>
</dbReference>
<dbReference type="STRING" id="373668.SAMN05421786_11552"/>
<gene>
    <name evidence="1" type="ORF">SAMN05421786_11552</name>
</gene>
<protein>
    <recommendedName>
        <fullName evidence="3">Nucleotidyltransferase</fullName>
    </recommendedName>
</protein>